<dbReference type="Proteomes" id="UP001176806">
    <property type="component" value="Unassembled WGS sequence"/>
</dbReference>
<comment type="caution">
    <text evidence="1">The sequence shown here is derived from an EMBL/GenBank/DDBJ whole genome shotgun (WGS) entry which is preliminary data.</text>
</comment>
<dbReference type="EMBL" id="JAUOEL010000006">
    <property type="protein sequence ID" value="MDO5975937.1"/>
    <property type="molecule type" value="Genomic_DNA"/>
</dbReference>
<evidence type="ECO:0000313" key="2">
    <source>
        <dbReference type="Proteomes" id="UP001176806"/>
    </source>
</evidence>
<reference evidence="1" key="1">
    <citation type="submission" date="2023-07" db="EMBL/GenBank/DDBJ databases">
        <title>Two novel species in the genus Flavivirga.</title>
        <authorList>
            <person name="Kwon K."/>
        </authorList>
    </citation>
    <scope>NUCLEOTIDE SEQUENCE</scope>
    <source>
        <strain evidence="1">KACC 14158</strain>
    </source>
</reference>
<evidence type="ECO:0000313" key="1">
    <source>
        <dbReference type="EMBL" id="MDO5975937.1"/>
    </source>
</evidence>
<name>A0ABT8WRW5_9FLAO</name>
<evidence type="ECO:0008006" key="3">
    <source>
        <dbReference type="Google" id="ProtNLM"/>
    </source>
</evidence>
<dbReference type="PROSITE" id="PS51257">
    <property type="entry name" value="PROKAR_LIPOPROTEIN"/>
    <property type="match status" value="1"/>
</dbReference>
<dbReference type="RefSeq" id="WP_303303173.1">
    <property type="nucleotide sequence ID" value="NZ_BAABDA010000046.1"/>
</dbReference>
<gene>
    <name evidence="1" type="ORF">Q4Q40_17200</name>
</gene>
<sequence>MARLIFSIIFIFMITSCIDNKTKEHSHEHNPDGTHKLEQVNNIVSIVVKANKNLEYKFKIDKDEKLEYKWISNAPLYYDFHGDPENKENFPKNYDESYAIGNSNSVKGKITIPYIGSHGWYWKNESDKDITIKLFTKGKYSVIGIVNLGS</sequence>
<organism evidence="1 2">
    <name type="scientific">Flavivirga jejuensis</name>
    <dbReference type="NCBI Taxonomy" id="870487"/>
    <lineage>
        <taxon>Bacteria</taxon>
        <taxon>Pseudomonadati</taxon>
        <taxon>Bacteroidota</taxon>
        <taxon>Flavobacteriia</taxon>
        <taxon>Flavobacteriales</taxon>
        <taxon>Flavobacteriaceae</taxon>
        <taxon>Flavivirga</taxon>
    </lineage>
</organism>
<protein>
    <recommendedName>
        <fullName evidence="3">Lipoprotein</fullName>
    </recommendedName>
</protein>
<keyword evidence="2" id="KW-1185">Reference proteome</keyword>
<accession>A0ABT8WRW5</accession>
<proteinExistence type="predicted"/>